<sequence length="455" mass="52221">MRASLVRFLCLTGAVPSSVWTEVEQTGLSNQDRDRVQQILRECPPTICSSKRWLDDLDQGCPSALAAFLLVYLKRLEKVEIGAEFSRLFSFIGESTVRNLTRLTTASIGTFRDEVYMALGRVPLDRSANLHHPLLFFNLPNVHHLSLNVPKPPENMCFRWPVEGLIPLTTNLESLELTFTFLNEQDLAHILKACPVLRTLKYDLWTTSEDVRSREEGRVDLPALQQALLPVKSTLETLHLHLGKFHWSSGSWNDDWDNVVGHLTFHDYPRLRMLHVPIRVLIDTRTWEMDETWEMRIHSISMVNLGVVLPKTLTCLWINLDGFEFPPEDVPGTPPLLDDENVVRVISAFLHDRLAYTPMLKTLKLLVSQKPALVWDQWNPDVLSNALIAQGAETCVDVSVDTVWYRCAPTIAYYLDRQLPPYFDQDAIENNRMLLRGANRYDEGRYDKNIISVLY</sequence>
<feature type="chain" id="PRO_5040253991" description="F-box domain-containing protein" evidence="1">
    <location>
        <begin position="22"/>
        <end position="455"/>
    </location>
</feature>
<name>A0A9P8FQ52_AURME</name>
<keyword evidence="3" id="KW-1185">Reference proteome</keyword>
<keyword evidence="1" id="KW-0732">Signal</keyword>
<evidence type="ECO:0000313" key="2">
    <source>
        <dbReference type="EMBL" id="KAG9980043.1"/>
    </source>
</evidence>
<dbReference type="SUPFAM" id="SSF52047">
    <property type="entry name" value="RNI-like"/>
    <property type="match status" value="1"/>
</dbReference>
<feature type="non-terminal residue" evidence="2">
    <location>
        <position position="455"/>
    </location>
</feature>
<proteinExistence type="predicted"/>
<gene>
    <name evidence="2" type="ORF">KCU98_g8406</name>
</gene>
<accession>A0A9P8FQ52</accession>
<evidence type="ECO:0008006" key="4">
    <source>
        <dbReference type="Google" id="ProtNLM"/>
    </source>
</evidence>
<reference evidence="2" key="2">
    <citation type="submission" date="2021-08" db="EMBL/GenBank/DDBJ databases">
        <authorList>
            <person name="Gostincar C."/>
            <person name="Sun X."/>
            <person name="Song Z."/>
            <person name="Gunde-Cimerman N."/>
        </authorList>
    </citation>
    <scope>NUCLEOTIDE SEQUENCE</scope>
    <source>
        <strain evidence="2">EXF-9298</strain>
    </source>
</reference>
<dbReference type="InterPro" id="IPR032675">
    <property type="entry name" value="LRR_dom_sf"/>
</dbReference>
<dbReference type="EMBL" id="JAHFXS010001043">
    <property type="protein sequence ID" value="KAG9980043.1"/>
    <property type="molecule type" value="Genomic_DNA"/>
</dbReference>
<evidence type="ECO:0000256" key="1">
    <source>
        <dbReference type="SAM" id="SignalP"/>
    </source>
</evidence>
<protein>
    <recommendedName>
        <fullName evidence="4">F-box domain-containing protein</fullName>
    </recommendedName>
</protein>
<evidence type="ECO:0000313" key="3">
    <source>
        <dbReference type="Proteomes" id="UP000729357"/>
    </source>
</evidence>
<reference evidence="2" key="1">
    <citation type="journal article" date="2021" name="J Fungi (Basel)">
        <title>Virulence traits and population genomics of the black yeast Aureobasidium melanogenum.</title>
        <authorList>
            <person name="Cernosa A."/>
            <person name="Sun X."/>
            <person name="Gostincar C."/>
            <person name="Fang C."/>
            <person name="Gunde-Cimerman N."/>
            <person name="Song Z."/>
        </authorList>
    </citation>
    <scope>NUCLEOTIDE SEQUENCE</scope>
    <source>
        <strain evidence="2">EXF-9298</strain>
    </source>
</reference>
<dbReference type="Proteomes" id="UP000729357">
    <property type="component" value="Unassembled WGS sequence"/>
</dbReference>
<dbReference type="AlphaFoldDB" id="A0A9P8FQ52"/>
<dbReference type="Gene3D" id="3.80.10.10">
    <property type="entry name" value="Ribonuclease Inhibitor"/>
    <property type="match status" value="1"/>
</dbReference>
<comment type="caution">
    <text evidence="2">The sequence shown here is derived from an EMBL/GenBank/DDBJ whole genome shotgun (WGS) entry which is preliminary data.</text>
</comment>
<feature type="signal peptide" evidence="1">
    <location>
        <begin position="1"/>
        <end position="21"/>
    </location>
</feature>
<organism evidence="2 3">
    <name type="scientific">Aureobasidium melanogenum</name>
    <name type="common">Aureobasidium pullulans var. melanogenum</name>
    <dbReference type="NCBI Taxonomy" id="46634"/>
    <lineage>
        <taxon>Eukaryota</taxon>
        <taxon>Fungi</taxon>
        <taxon>Dikarya</taxon>
        <taxon>Ascomycota</taxon>
        <taxon>Pezizomycotina</taxon>
        <taxon>Dothideomycetes</taxon>
        <taxon>Dothideomycetidae</taxon>
        <taxon>Dothideales</taxon>
        <taxon>Saccotheciaceae</taxon>
        <taxon>Aureobasidium</taxon>
    </lineage>
</organism>